<dbReference type="PANTHER" id="PTHR22642:SF2">
    <property type="entry name" value="PROTEIN LONG AFTER FAR-RED 3"/>
    <property type="match status" value="1"/>
</dbReference>
<dbReference type="OrthoDB" id="3501663at2759"/>
<proteinExistence type="predicted"/>
<keyword evidence="3" id="KW-1185">Reference proteome</keyword>
<dbReference type="STRING" id="5627.A0A1C7MI88"/>
<dbReference type="GO" id="GO:0016810">
    <property type="term" value="F:hydrolase activity, acting on carbon-nitrogen (but not peptide) bonds"/>
    <property type="evidence" value="ECO:0007669"/>
    <property type="project" value="InterPro"/>
</dbReference>
<dbReference type="Gene3D" id="3.20.20.140">
    <property type="entry name" value="Metal-dependent hydrolases"/>
    <property type="match status" value="1"/>
</dbReference>
<dbReference type="SUPFAM" id="SSF51556">
    <property type="entry name" value="Metallo-dependent hydrolases"/>
    <property type="match status" value="1"/>
</dbReference>
<dbReference type="AlphaFoldDB" id="A0A1C7MI88"/>
<comment type="caution">
    <text evidence="2">The sequence shown here is derived from an EMBL/GenBank/DDBJ whole genome shotgun (WGS) entry which is preliminary data.</text>
</comment>
<dbReference type="OMA" id="HANMAIG"/>
<dbReference type="InterPro" id="IPR032466">
    <property type="entry name" value="Metal_Hydrolase"/>
</dbReference>
<accession>A0A1C7MI88</accession>
<evidence type="ECO:0000313" key="2">
    <source>
        <dbReference type="EMBL" id="OBZ74734.1"/>
    </source>
</evidence>
<dbReference type="PANTHER" id="PTHR22642">
    <property type="entry name" value="IMIDAZOLONEPROPIONASE"/>
    <property type="match status" value="1"/>
</dbReference>
<dbReference type="InterPro" id="IPR011059">
    <property type="entry name" value="Metal-dep_hydrolase_composite"/>
</dbReference>
<protein>
    <submittedName>
        <fullName evidence="2">Putative amidohydrolase YtcJ</fullName>
    </submittedName>
</protein>
<feature type="domain" description="Amidohydrolase 3" evidence="1">
    <location>
        <begin position="2"/>
        <end position="328"/>
    </location>
</feature>
<sequence>MTDALSVGLTSVHDAAAGLNEINIFSRLAEEGQLPIRVYAMGHSEADDYWGDKIPRMEKHGLDGRLTVRSVKLFTDGALGSWGAALLEPYTDKPDTRGIMRTEEGPLRETIERFWADGWGVNIHCIGDRANKIVLDIFEGLLSNDSEAAARRRPRIEHAQIMRLEDVQRAGRLGVITSVQPTHATSDMWYAESRLGPERIKGAYAYQSLLRASANNVLPLGSDFPVEGINPLLGFYAAVARLDVNGESPHGAGGWYSSERLTRAQALKGMTLHAAYAAFSEDELGSLVAGKKADYVILDRDIMNEDAPFADILKAKVRATVIDGHIAYGGI</sequence>
<name>A0A1C7MI88_GRIFR</name>
<reference evidence="2 3" key="1">
    <citation type="submission" date="2016-03" db="EMBL/GenBank/DDBJ databases">
        <title>Whole genome sequencing of Grifola frondosa 9006-11.</title>
        <authorList>
            <person name="Min B."/>
            <person name="Park H."/>
            <person name="Kim J.-G."/>
            <person name="Cho H."/>
            <person name="Oh Y.-L."/>
            <person name="Kong W.-S."/>
            <person name="Choi I.-G."/>
        </authorList>
    </citation>
    <scope>NUCLEOTIDE SEQUENCE [LARGE SCALE GENOMIC DNA]</scope>
    <source>
        <strain evidence="2 3">9006-11</strain>
    </source>
</reference>
<dbReference type="Pfam" id="PF07969">
    <property type="entry name" value="Amidohydro_3"/>
    <property type="match status" value="1"/>
</dbReference>
<dbReference type="Proteomes" id="UP000092993">
    <property type="component" value="Unassembled WGS sequence"/>
</dbReference>
<evidence type="ECO:0000313" key="3">
    <source>
        <dbReference type="Proteomes" id="UP000092993"/>
    </source>
</evidence>
<dbReference type="Gene3D" id="2.30.40.10">
    <property type="entry name" value="Urease, subunit C, domain 1"/>
    <property type="match status" value="1"/>
</dbReference>
<dbReference type="InterPro" id="IPR013108">
    <property type="entry name" value="Amidohydro_3"/>
</dbReference>
<gene>
    <name evidence="2" type="primary">ytcJ_1</name>
    <name evidence="2" type="ORF">A0H81_05402</name>
</gene>
<dbReference type="EMBL" id="LUGG01000005">
    <property type="protein sequence ID" value="OBZ74734.1"/>
    <property type="molecule type" value="Genomic_DNA"/>
</dbReference>
<keyword evidence="2" id="KW-0378">Hydrolase</keyword>
<evidence type="ECO:0000259" key="1">
    <source>
        <dbReference type="Pfam" id="PF07969"/>
    </source>
</evidence>
<organism evidence="2 3">
    <name type="scientific">Grifola frondosa</name>
    <name type="common">Maitake</name>
    <name type="synonym">Polyporus frondosus</name>
    <dbReference type="NCBI Taxonomy" id="5627"/>
    <lineage>
        <taxon>Eukaryota</taxon>
        <taxon>Fungi</taxon>
        <taxon>Dikarya</taxon>
        <taxon>Basidiomycota</taxon>
        <taxon>Agaricomycotina</taxon>
        <taxon>Agaricomycetes</taxon>
        <taxon>Polyporales</taxon>
        <taxon>Grifolaceae</taxon>
        <taxon>Grifola</taxon>
    </lineage>
</organism>